<sequence>MNQYCVHHHLLNTNVREIKGEQGKVKGTRHDSRQIFCWQRTWNTLFKTV</sequence>
<dbReference type="AlphaFoldDB" id="A0A0A9CEA3"/>
<proteinExistence type="predicted"/>
<name>A0A0A9CEA3_ARUDO</name>
<reference evidence="1" key="1">
    <citation type="submission" date="2014-09" db="EMBL/GenBank/DDBJ databases">
        <authorList>
            <person name="Magalhaes I.L.F."/>
            <person name="Oliveira U."/>
            <person name="Santos F.R."/>
            <person name="Vidigal T.H.D.A."/>
            <person name="Brescovit A.D."/>
            <person name="Santos A.J."/>
        </authorList>
    </citation>
    <scope>NUCLEOTIDE SEQUENCE</scope>
    <source>
        <tissue evidence="1">Shoot tissue taken approximately 20 cm above the soil surface</tissue>
    </source>
</reference>
<organism evidence="1">
    <name type="scientific">Arundo donax</name>
    <name type="common">Giant reed</name>
    <name type="synonym">Donax arundinaceus</name>
    <dbReference type="NCBI Taxonomy" id="35708"/>
    <lineage>
        <taxon>Eukaryota</taxon>
        <taxon>Viridiplantae</taxon>
        <taxon>Streptophyta</taxon>
        <taxon>Embryophyta</taxon>
        <taxon>Tracheophyta</taxon>
        <taxon>Spermatophyta</taxon>
        <taxon>Magnoliopsida</taxon>
        <taxon>Liliopsida</taxon>
        <taxon>Poales</taxon>
        <taxon>Poaceae</taxon>
        <taxon>PACMAD clade</taxon>
        <taxon>Arundinoideae</taxon>
        <taxon>Arundineae</taxon>
        <taxon>Arundo</taxon>
    </lineage>
</organism>
<protein>
    <submittedName>
        <fullName evidence="1">Uncharacterized protein</fullName>
    </submittedName>
</protein>
<accession>A0A0A9CEA3</accession>
<reference evidence="1" key="2">
    <citation type="journal article" date="2015" name="Data Brief">
        <title>Shoot transcriptome of the giant reed, Arundo donax.</title>
        <authorList>
            <person name="Barrero R.A."/>
            <person name="Guerrero F.D."/>
            <person name="Moolhuijzen P."/>
            <person name="Goolsby J.A."/>
            <person name="Tidwell J."/>
            <person name="Bellgard S.E."/>
            <person name="Bellgard M.I."/>
        </authorList>
    </citation>
    <scope>NUCLEOTIDE SEQUENCE</scope>
    <source>
        <tissue evidence="1">Shoot tissue taken approximately 20 cm above the soil surface</tissue>
    </source>
</reference>
<dbReference type="EMBL" id="GBRH01226190">
    <property type="protein sequence ID" value="JAD71705.1"/>
    <property type="molecule type" value="Transcribed_RNA"/>
</dbReference>
<evidence type="ECO:0000313" key="1">
    <source>
        <dbReference type="EMBL" id="JAD71705.1"/>
    </source>
</evidence>